<evidence type="ECO:0000313" key="3">
    <source>
        <dbReference type="EMBL" id="EST13478.1"/>
    </source>
</evidence>
<feature type="domain" description="HTH cro/C1-type" evidence="2">
    <location>
        <begin position="10"/>
        <end position="64"/>
    </location>
</feature>
<dbReference type="SUPFAM" id="SSF47413">
    <property type="entry name" value="lambda repressor-like DNA-binding domains"/>
    <property type="match status" value="1"/>
</dbReference>
<dbReference type="PANTHER" id="PTHR46558:SF11">
    <property type="entry name" value="HTH-TYPE TRANSCRIPTIONAL REGULATOR XRE"/>
    <property type="match status" value="1"/>
</dbReference>
<keyword evidence="1" id="KW-0238">DNA-binding</keyword>
<dbReference type="EMBL" id="AWTC01000001">
    <property type="protein sequence ID" value="EST13478.1"/>
    <property type="molecule type" value="Genomic_DNA"/>
</dbReference>
<comment type="caution">
    <text evidence="3">The sequence shown here is derived from an EMBL/GenBank/DDBJ whole genome shotgun (WGS) entry which is preliminary data.</text>
</comment>
<evidence type="ECO:0000256" key="1">
    <source>
        <dbReference type="ARBA" id="ARBA00023125"/>
    </source>
</evidence>
<reference evidence="3 4" key="1">
    <citation type="journal article" date="2013" name="Genome Announc.">
        <title>Genome Sequence of Sporolactobacillus laevolacticus DSM442, an Efficient Polymer-Grade D-Lactate Producer from Agricultural Waste Cottonseed as a Nitrogen Source.</title>
        <authorList>
            <person name="Wang H."/>
            <person name="Wang L."/>
            <person name="Ju J."/>
            <person name="Yu B."/>
            <person name="Ma Y."/>
        </authorList>
    </citation>
    <scope>NUCLEOTIDE SEQUENCE [LARGE SCALE GENOMIC DNA]</scope>
    <source>
        <strain evidence="3 4">DSM 442</strain>
    </source>
</reference>
<accession>V6J0N9</accession>
<dbReference type="InterPro" id="IPR010982">
    <property type="entry name" value="Lambda_DNA-bd_dom_sf"/>
</dbReference>
<dbReference type="CDD" id="cd00093">
    <property type="entry name" value="HTH_XRE"/>
    <property type="match status" value="1"/>
</dbReference>
<evidence type="ECO:0000259" key="2">
    <source>
        <dbReference type="PROSITE" id="PS50943"/>
    </source>
</evidence>
<dbReference type="RefSeq" id="WP_023508623.1">
    <property type="nucleotide sequence ID" value="NZ_AWTC01000001.1"/>
</dbReference>
<dbReference type="Gene3D" id="1.25.40.10">
    <property type="entry name" value="Tetratricopeptide repeat domain"/>
    <property type="match status" value="1"/>
</dbReference>
<dbReference type="OrthoDB" id="9804312at2"/>
<keyword evidence="4" id="KW-1185">Reference proteome</keyword>
<dbReference type="PROSITE" id="PS50943">
    <property type="entry name" value="HTH_CROC1"/>
    <property type="match status" value="1"/>
</dbReference>
<dbReference type="SUPFAM" id="SSF48452">
    <property type="entry name" value="TPR-like"/>
    <property type="match status" value="1"/>
</dbReference>
<organism evidence="3 4">
    <name type="scientific">Sporolactobacillus laevolacticus DSM 442</name>
    <dbReference type="NCBI Taxonomy" id="1395513"/>
    <lineage>
        <taxon>Bacteria</taxon>
        <taxon>Bacillati</taxon>
        <taxon>Bacillota</taxon>
        <taxon>Bacilli</taxon>
        <taxon>Bacillales</taxon>
        <taxon>Sporolactobacillaceae</taxon>
        <taxon>Sporolactobacillus</taxon>
    </lineage>
</organism>
<dbReference type="AlphaFoldDB" id="V6J0N9"/>
<dbReference type="InterPro" id="IPR011990">
    <property type="entry name" value="TPR-like_helical_dom_sf"/>
</dbReference>
<dbReference type="STRING" id="1395513.P343_01525"/>
<dbReference type="GO" id="GO:0003677">
    <property type="term" value="F:DNA binding"/>
    <property type="evidence" value="ECO:0007669"/>
    <property type="project" value="UniProtKB-KW"/>
</dbReference>
<dbReference type="SMART" id="SM00530">
    <property type="entry name" value="HTH_XRE"/>
    <property type="match status" value="1"/>
</dbReference>
<dbReference type="PATRIC" id="fig|1395513.3.peg.314"/>
<sequence length="358" mass="40794">MNRLNIGKTILQLRKEKNITQEQLAIMVGVSAGAVSKWETGNSTPDISLLAPLARALNTSLDILLSFQQELSETEIANIKQKLTEEFLLEGYAVGEAKCQEYLNEYPNSIHLKFTVASLLQMYLMMSNECSEELIKARMYHSLALFQQVVESREPKYAPLALFSVANIQMILENYEESEKALKELPQSPINPMTLYPTLFLKQGKTKEAIILCNRMLMQDVNQNYLTLTTLANISKTEQNYDKAFFYLDAVYKMQNLFGTGLHSAAYNYCQLHIETGNMEEAAKWFQTYVEGLLSSGYDYQGNPYFENYDLEVNPIGQKIIRKKMIDSLIDDDSLKLLAGIPEYEKAIKELKNTVAKM</sequence>
<name>V6J0N9_9BACL</name>
<dbReference type="PANTHER" id="PTHR46558">
    <property type="entry name" value="TRACRIPTIONAL REGULATORY PROTEIN-RELATED-RELATED"/>
    <property type="match status" value="1"/>
</dbReference>
<dbReference type="Pfam" id="PF01381">
    <property type="entry name" value="HTH_3"/>
    <property type="match status" value="1"/>
</dbReference>
<dbReference type="Gene3D" id="1.10.260.40">
    <property type="entry name" value="lambda repressor-like DNA-binding domains"/>
    <property type="match status" value="1"/>
</dbReference>
<dbReference type="Proteomes" id="UP000018296">
    <property type="component" value="Unassembled WGS sequence"/>
</dbReference>
<evidence type="ECO:0000313" key="4">
    <source>
        <dbReference type="Proteomes" id="UP000018296"/>
    </source>
</evidence>
<gene>
    <name evidence="3" type="ORF">P343_01525</name>
</gene>
<dbReference type="eggNOG" id="COG1476">
    <property type="taxonomic scope" value="Bacteria"/>
</dbReference>
<dbReference type="InterPro" id="IPR001387">
    <property type="entry name" value="Cro/C1-type_HTH"/>
</dbReference>
<protein>
    <submittedName>
        <fullName evidence="3">XRE family transcriptional regulator</fullName>
    </submittedName>
</protein>
<proteinExistence type="predicted"/>